<dbReference type="KEGG" id="vgo:GJW-30_1_02239"/>
<gene>
    <name evidence="2" type="ORF">GJW-30_1_02239</name>
</gene>
<proteinExistence type="predicted"/>
<protein>
    <recommendedName>
        <fullName evidence="1">BioF2-like acetyltransferase domain-containing protein</fullName>
    </recommendedName>
</protein>
<feature type="domain" description="BioF2-like acetyltransferase" evidence="1">
    <location>
        <begin position="184"/>
        <end position="320"/>
    </location>
</feature>
<dbReference type="EMBL" id="AP014946">
    <property type="protein sequence ID" value="BAT59706.1"/>
    <property type="molecule type" value="Genomic_DNA"/>
</dbReference>
<dbReference type="Proteomes" id="UP000236884">
    <property type="component" value="Chromosome"/>
</dbReference>
<evidence type="ECO:0000259" key="1">
    <source>
        <dbReference type="Pfam" id="PF13480"/>
    </source>
</evidence>
<evidence type="ECO:0000313" key="3">
    <source>
        <dbReference type="Proteomes" id="UP000236884"/>
    </source>
</evidence>
<sequence>MLDTALECRNTDFDFAITKVRPTTIEVFSGPDAIERAAKAWTTLDERGGATTPFQTYHLAREVSRVHIARGETPHIAVASQDGRPVVILAVVVARWCGVSTLRFLGDPFIQYGDALAAPEATADDIAAAWRALAKKRLASFAWLRKVRADAHLQPLLSEFGSVIASDGAPFVDLQQPAAMPGARKLRRLRQRFANHGELTFDIQEGEAAKPLIARALELKREWMAARGLTNRVIGDSDWESVLDELTAPGGLAKIAAARLSSGGRAAAIEIGFVYRNRWYAFLGSLEPEFAKFSPGQIQTADTIEYCRAAGYDAYDFLGPIHPQKTALMSDQIALRDYGVALDIRGFTGLCAAHIIPWAKAGMLSVPPGLRRFIIRGNGTERVGSVSRSG</sequence>
<organism evidence="2 3">
    <name type="scientific">Variibacter gotjawalensis</name>
    <dbReference type="NCBI Taxonomy" id="1333996"/>
    <lineage>
        <taxon>Bacteria</taxon>
        <taxon>Pseudomonadati</taxon>
        <taxon>Pseudomonadota</taxon>
        <taxon>Alphaproteobacteria</taxon>
        <taxon>Hyphomicrobiales</taxon>
        <taxon>Nitrobacteraceae</taxon>
        <taxon>Variibacter</taxon>
    </lineage>
</organism>
<name>A0A0S3PUR8_9BRAD</name>
<dbReference type="InterPro" id="IPR038740">
    <property type="entry name" value="BioF2-like_GNAT_dom"/>
</dbReference>
<dbReference type="Pfam" id="PF13480">
    <property type="entry name" value="Acetyltransf_6"/>
    <property type="match status" value="1"/>
</dbReference>
<reference evidence="2 3" key="1">
    <citation type="submission" date="2015-08" db="EMBL/GenBank/DDBJ databases">
        <title>Investigation of the bacterial diversity of lava forest soil.</title>
        <authorList>
            <person name="Lee J.S."/>
        </authorList>
    </citation>
    <scope>NUCLEOTIDE SEQUENCE [LARGE SCALE GENOMIC DNA]</scope>
    <source>
        <strain evidence="2 3">GJW-30</strain>
    </source>
</reference>
<accession>A0A0S3PUR8</accession>
<dbReference type="SUPFAM" id="SSF55729">
    <property type="entry name" value="Acyl-CoA N-acyltransferases (Nat)"/>
    <property type="match status" value="1"/>
</dbReference>
<keyword evidence="3" id="KW-1185">Reference proteome</keyword>
<dbReference type="Gene3D" id="3.40.630.30">
    <property type="match status" value="1"/>
</dbReference>
<evidence type="ECO:0000313" key="2">
    <source>
        <dbReference type="EMBL" id="BAT59706.1"/>
    </source>
</evidence>
<dbReference type="AlphaFoldDB" id="A0A0S3PUR8"/>
<dbReference type="InterPro" id="IPR016181">
    <property type="entry name" value="Acyl_CoA_acyltransferase"/>
</dbReference>